<evidence type="ECO:0000313" key="8">
    <source>
        <dbReference type="Proteomes" id="UP000217944"/>
    </source>
</evidence>
<keyword evidence="8" id="KW-1185">Reference proteome</keyword>
<proteinExistence type="inferred from homology"/>
<evidence type="ECO:0000256" key="4">
    <source>
        <dbReference type="ARBA" id="ARBA00035171"/>
    </source>
</evidence>
<keyword evidence="2 5" id="KW-0689">Ribosomal protein</keyword>
<comment type="function">
    <text evidence="5 6">This protein is located at the 30S-50S ribosomal subunit interface and may play a role in the structure and function of the aminoacyl-tRNA binding site.</text>
</comment>
<evidence type="ECO:0000256" key="5">
    <source>
        <dbReference type="HAMAP-Rule" id="MF_00402"/>
    </source>
</evidence>
<dbReference type="HAMAP" id="MF_00402">
    <property type="entry name" value="Ribosomal_bL19"/>
    <property type="match status" value="1"/>
</dbReference>
<organism evidence="7 8">
    <name type="scientific">Lebetimonas natsushimae</name>
    <dbReference type="NCBI Taxonomy" id="1936991"/>
    <lineage>
        <taxon>Bacteria</taxon>
        <taxon>Pseudomonadati</taxon>
        <taxon>Campylobacterota</taxon>
        <taxon>Epsilonproteobacteria</taxon>
        <taxon>Nautiliales</taxon>
        <taxon>Nautiliaceae</taxon>
        <taxon>Lebetimonas</taxon>
    </lineage>
</organism>
<gene>
    <name evidence="5" type="primary">rplS</name>
    <name evidence="7" type="ORF">LNAT_P0448</name>
</gene>
<dbReference type="InterPro" id="IPR018257">
    <property type="entry name" value="Ribosomal_bL19_CS"/>
</dbReference>
<evidence type="ECO:0000256" key="6">
    <source>
        <dbReference type="RuleBase" id="RU000559"/>
    </source>
</evidence>
<dbReference type="AlphaFoldDB" id="A0A292YCF2"/>
<dbReference type="InterPro" id="IPR038657">
    <property type="entry name" value="Ribosomal_bL19_sf"/>
</dbReference>
<dbReference type="PROSITE" id="PS01015">
    <property type="entry name" value="RIBOSOMAL_L19"/>
    <property type="match status" value="1"/>
</dbReference>
<evidence type="ECO:0000256" key="1">
    <source>
        <dbReference type="ARBA" id="ARBA00005781"/>
    </source>
</evidence>
<keyword evidence="3 5" id="KW-0687">Ribonucleoprotein</keyword>
<accession>A0A292YCF2</accession>
<comment type="caution">
    <text evidence="7">The sequence shown here is derived from an EMBL/GenBank/DDBJ whole genome shotgun (WGS) entry which is preliminary data.</text>
</comment>
<dbReference type="EMBL" id="BDME01000001">
    <property type="protein sequence ID" value="GAX87153.1"/>
    <property type="molecule type" value="Genomic_DNA"/>
</dbReference>
<dbReference type="Proteomes" id="UP000217944">
    <property type="component" value="Unassembled WGS sequence"/>
</dbReference>
<dbReference type="InterPro" id="IPR008991">
    <property type="entry name" value="Translation_prot_SH3-like_sf"/>
</dbReference>
<dbReference type="GO" id="GO:0006412">
    <property type="term" value="P:translation"/>
    <property type="evidence" value="ECO:0007669"/>
    <property type="project" value="UniProtKB-UniRule"/>
</dbReference>
<dbReference type="InterPro" id="IPR001857">
    <property type="entry name" value="Ribosomal_bL19"/>
</dbReference>
<evidence type="ECO:0000313" key="7">
    <source>
        <dbReference type="EMBL" id="GAX87153.1"/>
    </source>
</evidence>
<dbReference type="PANTHER" id="PTHR15680:SF9">
    <property type="entry name" value="LARGE RIBOSOMAL SUBUNIT PROTEIN BL19M"/>
    <property type="match status" value="1"/>
</dbReference>
<sequence length="131" mass="14945">MNAQSGQWHKGEIMRNRYIEAFEAKQIEGKNYPEFRPGDTVRVAVEIKEGDKKRIQNFEGVVIAIKGTGAGKTFTVRKIGANNIGVERIFPFYSESIAGIEVVRKGKVRRAKLYYLRGKTGKKARIKERRD</sequence>
<reference evidence="7 8" key="1">
    <citation type="journal article" date="2017" name="Syst. Appl. Microbiol.">
        <title>Lebetimonas natsushimae sp. nov., a novel strictly anaerobic, moderately thermophilic chemoautotroph isolated from a deep-sea hydrothermal vent polychaete nest in the Mid-Okinawa Trough.</title>
        <authorList>
            <person name="Nagata R."/>
            <person name="Takaki Y."/>
            <person name="Tame A."/>
            <person name="Nunoura T."/>
            <person name="Muto H."/>
            <person name="Mino S."/>
            <person name="Sawayama S."/>
            <person name="Takai K."/>
            <person name="Nakagawa S."/>
        </authorList>
    </citation>
    <scope>NUCLEOTIDE SEQUENCE [LARGE SCALE GENOMIC DNA]</scope>
    <source>
        <strain evidence="7 8">HS1857</strain>
    </source>
</reference>
<dbReference type="Pfam" id="PF01245">
    <property type="entry name" value="Ribosomal_L19"/>
    <property type="match status" value="1"/>
</dbReference>
<comment type="similarity">
    <text evidence="1 5 6">Belongs to the bacterial ribosomal protein bL19 family.</text>
</comment>
<dbReference type="PANTHER" id="PTHR15680">
    <property type="entry name" value="RIBOSOMAL PROTEIN L19"/>
    <property type="match status" value="1"/>
</dbReference>
<name>A0A292YCF2_9BACT</name>
<dbReference type="FunFam" id="2.30.30.790:FF:000001">
    <property type="entry name" value="50S ribosomal protein L19"/>
    <property type="match status" value="1"/>
</dbReference>
<dbReference type="SUPFAM" id="SSF50104">
    <property type="entry name" value="Translation proteins SH3-like domain"/>
    <property type="match status" value="1"/>
</dbReference>
<dbReference type="PRINTS" id="PR00061">
    <property type="entry name" value="RIBOSOMALL19"/>
</dbReference>
<evidence type="ECO:0000256" key="2">
    <source>
        <dbReference type="ARBA" id="ARBA00022980"/>
    </source>
</evidence>
<dbReference type="GO" id="GO:0003735">
    <property type="term" value="F:structural constituent of ribosome"/>
    <property type="evidence" value="ECO:0007669"/>
    <property type="project" value="InterPro"/>
</dbReference>
<evidence type="ECO:0000256" key="3">
    <source>
        <dbReference type="ARBA" id="ARBA00023274"/>
    </source>
</evidence>
<dbReference type="Gene3D" id="2.30.30.790">
    <property type="match status" value="1"/>
</dbReference>
<protein>
    <recommendedName>
        <fullName evidence="4 5">Large ribosomal subunit protein bL19</fullName>
    </recommendedName>
</protein>
<dbReference type="GO" id="GO:0022625">
    <property type="term" value="C:cytosolic large ribosomal subunit"/>
    <property type="evidence" value="ECO:0007669"/>
    <property type="project" value="TreeGrafter"/>
</dbReference>
<dbReference type="PIRSF" id="PIRSF002191">
    <property type="entry name" value="Ribosomal_L19"/>
    <property type="match status" value="1"/>
</dbReference>
<dbReference type="NCBIfam" id="TIGR01024">
    <property type="entry name" value="rplS_bact"/>
    <property type="match status" value="1"/>
</dbReference>